<dbReference type="SUPFAM" id="SSF46785">
    <property type="entry name" value="Winged helix' DNA-binding domain"/>
    <property type="match status" value="1"/>
</dbReference>
<dbReference type="EMBL" id="WDAL01000042">
    <property type="protein sequence ID" value="KAB6631856.1"/>
    <property type="molecule type" value="Genomic_DNA"/>
</dbReference>
<organism evidence="1 2">
    <name type="scientific">Phocaeicola vulgatus</name>
    <name type="common">Bacteroides vulgatus</name>
    <dbReference type="NCBI Taxonomy" id="821"/>
    <lineage>
        <taxon>Bacteria</taxon>
        <taxon>Pseudomonadati</taxon>
        <taxon>Bacteroidota</taxon>
        <taxon>Bacteroidia</taxon>
        <taxon>Bacteroidales</taxon>
        <taxon>Bacteroidaceae</taxon>
        <taxon>Phocaeicola</taxon>
    </lineage>
</organism>
<evidence type="ECO:0000313" key="1">
    <source>
        <dbReference type="EMBL" id="KAB6631856.1"/>
    </source>
</evidence>
<reference evidence="1 2" key="1">
    <citation type="journal article" date="2019" name="Nat. Med.">
        <title>A library of human gut bacterial isolates paired with longitudinal multiomics data enables mechanistic microbiome research.</title>
        <authorList>
            <person name="Poyet M."/>
            <person name="Groussin M."/>
            <person name="Gibbons S.M."/>
            <person name="Avila-Pacheco J."/>
            <person name="Jiang X."/>
            <person name="Kearney S.M."/>
            <person name="Perrotta A.R."/>
            <person name="Berdy B."/>
            <person name="Zhao S."/>
            <person name="Lieberman T.D."/>
            <person name="Swanson P.K."/>
            <person name="Smith M."/>
            <person name="Roesemann S."/>
            <person name="Alexander J.E."/>
            <person name="Rich S.A."/>
            <person name="Livny J."/>
            <person name="Vlamakis H."/>
            <person name="Clish C."/>
            <person name="Bullock K."/>
            <person name="Deik A."/>
            <person name="Scott J."/>
            <person name="Pierce K.A."/>
            <person name="Xavier R.J."/>
            <person name="Alm E.J."/>
        </authorList>
    </citation>
    <scope>NUCLEOTIDE SEQUENCE [LARGE SCALE GENOMIC DNA]</scope>
    <source>
        <strain evidence="1 2">BIOML-A98</strain>
    </source>
</reference>
<name>A0A6I1AS28_PHOVU</name>
<dbReference type="AlphaFoldDB" id="A0A6I1AS28"/>
<protein>
    <submittedName>
        <fullName evidence="1">MarR family transcriptional regulator</fullName>
    </submittedName>
</protein>
<comment type="caution">
    <text evidence="1">The sequence shown here is derived from an EMBL/GenBank/DDBJ whole genome shotgun (WGS) entry which is preliminary data.</text>
</comment>
<proteinExistence type="predicted"/>
<gene>
    <name evidence="1" type="ORF">GAY12_18120</name>
</gene>
<accession>A0A6I1AS28</accession>
<evidence type="ECO:0000313" key="2">
    <source>
        <dbReference type="Proteomes" id="UP000462015"/>
    </source>
</evidence>
<dbReference type="Proteomes" id="UP000462015">
    <property type="component" value="Unassembled WGS sequence"/>
</dbReference>
<sequence>MKTRQRITVPILADREVFDYLKEKVGERKTKTEAYCDLLDKALAGFVSPFLRNQEFELHPNQCHVTVSDLSVEWHWHRATVRSFLDALEGFGLLSRIRLSKSVIITMNVQNGSSVESCSGQQVPEFADLMHEVLSDWITGKTDTDETGIRCGQLIRQAMDGTAMQDNLSCPDSVTHIGSETGGNSRAVEISQAAQECIALAALQRALRKSRFDDVSGAMDYFHLELYGDWSGLLATANELSGLLFDESRANDVGHEEDRIEGLKALIKPFLALAAKAQEKSYQTGD</sequence>
<dbReference type="InterPro" id="IPR036390">
    <property type="entry name" value="WH_DNA-bd_sf"/>
</dbReference>